<dbReference type="PANTHER" id="PTHR31672">
    <property type="entry name" value="BNACNNG10540D PROTEIN"/>
    <property type="match status" value="1"/>
</dbReference>
<evidence type="ECO:0000259" key="1">
    <source>
        <dbReference type="Pfam" id="PF07734"/>
    </source>
</evidence>
<dbReference type="Proteomes" id="UP001161247">
    <property type="component" value="Chromosome 1"/>
</dbReference>
<gene>
    <name evidence="2" type="ORF">OLC1_LOCUS4159</name>
</gene>
<dbReference type="AlphaFoldDB" id="A0AAV1CC72"/>
<dbReference type="NCBIfam" id="TIGR01640">
    <property type="entry name" value="F_box_assoc_1"/>
    <property type="match status" value="1"/>
</dbReference>
<keyword evidence="3" id="KW-1185">Reference proteome</keyword>
<dbReference type="Pfam" id="PF07734">
    <property type="entry name" value="FBA_1"/>
    <property type="match status" value="1"/>
</dbReference>
<reference evidence="2" key="1">
    <citation type="submission" date="2023-03" db="EMBL/GenBank/DDBJ databases">
        <authorList>
            <person name="Julca I."/>
        </authorList>
    </citation>
    <scope>NUCLEOTIDE SEQUENCE</scope>
</reference>
<proteinExistence type="predicted"/>
<dbReference type="EMBL" id="OX459118">
    <property type="protein sequence ID" value="CAI9092505.1"/>
    <property type="molecule type" value="Genomic_DNA"/>
</dbReference>
<evidence type="ECO:0000313" key="3">
    <source>
        <dbReference type="Proteomes" id="UP001161247"/>
    </source>
</evidence>
<organism evidence="2 3">
    <name type="scientific">Oldenlandia corymbosa var. corymbosa</name>
    <dbReference type="NCBI Taxonomy" id="529605"/>
    <lineage>
        <taxon>Eukaryota</taxon>
        <taxon>Viridiplantae</taxon>
        <taxon>Streptophyta</taxon>
        <taxon>Embryophyta</taxon>
        <taxon>Tracheophyta</taxon>
        <taxon>Spermatophyta</taxon>
        <taxon>Magnoliopsida</taxon>
        <taxon>eudicotyledons</taxon>
        <taxon>Gunneridae</taxon>
        <taxon>Pentapetalae</taxon>
        <taxon>asterids</taxon>
        <taxon>lamiids</taxon>
        <taxon>Gentianales</taxon>
        <taxon>Rubiaceae</taxon>
        <taxon>Rubioideae</taxon>
        <taxon>Spermacoceae</taxon>
        <taxon>Hedyotis-Oldenlandia complex</taxon>
        <taxon>Oldenlandia</taxon>
    </lineage>
</organism>
<protein>
    <submittedName>
        <fullName evidence="2">OLC1v1027760C1</fullName>
    </submittedName>
</protein>
<evidence type="ECO:0000313" key="2">
    <source>
        <dbReference type="EMBL" id="CAI9092505.1"/>
    </source>
</evidence>
<feature type="domain" description="F-box associated beta-propeller type 1" evidence="1">
    <location>
        <begin position="20"/>
        <end position="195"/>
    </location>
</feature>
<accession>A0AAV1CC72</accession>
<sequence length="274" mass="30805">MIPSRPFDYPPGFTGTIAKVGFGFDSGANAYKVFYLTMPNMEDPYVDDFVVDGQVVDDCCLIDIYNLSSNSWRRQNFSFEPGPIYYGIFFHGSYHWVSSHRGEVVIAVFDMSLEVAREMKCPDKNVFGCGIYSNFSILEGNLSFVLVSPQTYVSPQAYVSAQANIESINMVPQSVAIWVMTEYGNDASWTKKCTIRTFYGIFGNLSCWNNDRLLFDSNHGEENGVPMGELSSCELQEEDNLDIQQVKRYGIVGSRGSLEVVIYKESLAPVPIYL</sequence>
<name>A0AAV1CC72_OLDCO</name>
<dbReference type="InterPro" id="IPR050796">
    <property type="entry name" value="SCF_F-box_component"/>
</dbReference>
<dbReference type="InterPro" id="IPR006527">
    <property type="entry name" value="F-box-assoc_dom_typ1"/>
</dbReference>
<dbReference type="InterPro" id="IPR017451">
    <property type="entry name" value="F-box-assoc_interact_dom"/>
</dbReference>
<dbReference type="PANTHER" id="PTHR31672:SF13">
    <property type="entry name" value="F-BOX PROTEIN CPR30-LIKE"/>
    <property type="match status" value="1"/>
</dbReference>